<evidence type="ECO:0008006" key="2">
    <source>
        <dbReference type="Google" id="ProtNLM"/>
    </source>
</evidence>
<gene>
    <name evidence="1" type="ORF">ENS64_09575</name>
</gene>
<accession>A0A7C4LL71</accession>
<reference evidence="1" key="1">
    <citation type="journal article" date="2020" name="mSystems">
        <title>Genome- and Community-Level Interaction Insights into Carbon Utilization and Element Cycling Functions of Hydrothermarchaeota in Hydrothermal Sediment.</title>
        <authorList>
            <person name="Zhou Z."/>
            <person name="Liu Y."/>
            <person name="Xu W."/>
            <person name="Pan J."/>
            <person name="Luo Z.H."/>
            <person name="Li M."/>
        </authorList>
    </citation>
    <scope>NUCLEOTIDE SEQUENCE [LARGE SCALE GENOMIC DNA]</scope>
    <source>
        <strain evidence="1">SpSt-508</strain>
    </source>
</reference>
<evidence type="ECO:0000313" key="1">
    <source>
        <dbReference type="EMBL" id="HGT39495.1"/>
    </source>
</evidence>
<name>A0A7C4LL71_9PLAN</name>
<comment type="caution">
    <text evidence="1">The sequence shown here is derived from an EMBL/GenBank/DDBJ whole genome shotgun (WGS) entry which is preliminary data.</text>
</comment>
<proteinExistence type="predicted"/>
<organism evidence="1">
    <name type="scientific">Schlesneria paludicola</name>
    <dbReference type="NCBI Taxonomy" id="360056"/>
    <lineage>
        <taxon>Bacteria</taxon>
        <taxon>Pseudomonadati</taxon>
        <taxon>Planctomycetota</taxon>
        <taxon>Planctomycetia</taxon>
        <taxon>Planctomycetales</taxon>
        <taxon>Planctomycetaceae</taxon>
        <taxon>Schlesneria</taxon>
    </lineage>
</organism>
<dbReference type="AlphaFoldDB" id="A0A7C4LL71"/>
<dbReference type="EMBL" id="DSVQ01000012">
    <property type="protein sequence ID" value="HGT39495.1"/>
    <property type="molecule type" value="Genomic_DNA"/>
</dbReference>
<sequence length="145" mass="15693">MRGWVVVCSVLGVCLLVGGCGQQGPPRKPTFKVTGKVVVDGAPPTSSIQITCHSLSGMDPNMPTASQCETNPDGTFEIATYQQGDGVPVGDYVLTFTSREFNMMARTYVGPDKLNNRYADPQKSEFKFTVKDKPVDLGEIQLTTK</sequence>
<dbReference type="PROSITE" id="PS51257">
    <property type="entry name" value="PROKAR_LIPOPROTEIN"/>
    <property type="match status" value="1"/>
</dbReference>
<protein>
    <recommendedName>
        <fullName evidence="2">Carboxypeptidase regulatory-like domain-containing protein</fullName>
    </recommendedName>
</protein>